<gene>
    <name evidence="1" type="ORF">AN640_04390</name>
</gene>
<dbReference type="EMBL" id="LJHD01000053">
    <property type="protein sequence ID" value="ONI45580.1"/>
    <property type="molecule type" value="Genomic_DNA"/>
</dbReference>
<protein>
    <submittedName>
        <fullName evidence="1">Uncharacterized protein</fullName>
    </submittedName>
</protein>
<proteinExistence type="predicted"/>
<accession>A0ACC8XIT6</accession>
<dbReference type="Proteomes" id="UP000188637">
    <property type="component" value="Unassembled WGS sequence"/>
</dbReference>
<evidence type="ECO:0000313" key="1">
    <source>
        <dbReference type="EMBL" id="ONI45580.1"/>
    </source>
</evidence>
<reference evidence="1" key="1">
    <citation type="submission" date="2016-08" db="EMBL/GenBank/DDBJ databases">
        <authorList>
            <person name="Ngugi D.K."/>
            <person name="Miyake S."/>
            <person name="Stingl U."/>
        </authorList>
    </citation>
    <scope>NUCLEOTIDE SEQUENCE</scope>
    <source>
        <strain evidence="1">SCG-D08WGA-EpuloA1</strain>
    </source>
</reference>
<evidence type="ECO:0000313" key="2">
    <source>
        <dbReference type="Proteomes" id="UP000188637"/>
    </source>
</evidence>
<name>A0ACC8XIT6_9FIRM</name>
<comment type="caution">
    <text evidence="1">The sequence shown here is derived from an EMBL/GenBank/DDBJ whole genome shotgun (WGS) entry which is preliminary data.</text>
</comment>
<keyword evidence="2" id="KW-1185">Reference proteome</keyword>
<organism evidence="1 2">
    <name type="scientific">Candidatus Epulonipiscium fishelsonii</name>
    <dbReference type="NCBI Taxonomy" id="77094"/>
    <lineage>
        <taxon>Bacteria</taxon>
        <taxon>Bacillati</taxon>
        <taxon>Bacillota</taxon>
        <taxon>Clostridia</taxon>
        <taxon>Lachnospirales</taxon>
        <taxon>Lachnospiraceae</taxon>
        <taxon>Candidatus Epulonipiscium</taxon>
    </lineage>
</organism>
<sequence length="659" mass="72861">MKQTLSKKIQIIFSILISIVLLTISCLELVNINSLLNNEAEEYVSMTAKISVEKFEKWLEKKGALVSAMANELEFNGIPQDNKKFSEYLIAQKKGADSTSLVSIVFGRETNKDLISTDFYISLPTNYVVFERAWYKSAVEANGEVAYGEPYYSLGTQSMNLTVSRTVKDNNGNLIGVLNCEFLLDDITAMIGEYSMSDGSFVFIVSDQEEILVHPTAFNPTKDKITTLNEIGGTYQELLASPKESIHMLTTSAGERVYSTLHPVENTNWNIISNYPSRHVTSKISFEIFKLSVIIIASFVLIYISIDIFNKKYIKPITAISNLLKNIEYGDLNIDISHISRKSQEIDTLANSASTISNVLKNYISDISDMLSEFALGNFAYESHQDYIGDFKPMQVSMQKISHSLKDLLKNTTMSANEVSHGAMEIATSAEHLAQYAMEQVTLIEEFKYNTNEIAENIIENMEAVSQTDVIVTEMNGKAEIGKEAMNNMVTSMKNISSTTRKISEVIMIIDGLSQQTNILALNAAIESARVGEAGKGFAVVASEVRDLANKTSEVVNEINDMITSSLQMVQKGEKIVDVTSVAFNDIITSIEQTSQAATIIKNNSKNQKLFIEQLVDGTSTLATKVEGSSAISEQNVAVSQELAGEAEHLKAQLAKFSY</sequence>